<dbReference type="SUPFAM" id="SSF53474">
    <property type="entry name" value="alpha/beta-Hydrolases"/>
    <property type="match status" value="1"/>
</dbReference>
<dbReference type="EnsemblProtists" id="EOD20185">
    <property type="protein sequence ID" value="EOD20185"/>
    <property type="gene ID" value="EMIHUDRAFT_117735"/>
</dbReference>
<dbReference type="PaxDb" id="2903-EOD20185"/>
<feature type="domain" description="Thioesterase" evidence="2">
    <location>
        <begin position="101"/>
        <end position="200"/>
    </location>
</feature>
<evidence type="ECO:0000259" key="2">
    <source>
        <dbReference type="Pfam" id="PF00975"/>
    </source>
</evidence>
<sequence length="315" mass="32743">MPLSEAQLLEIQADAMADDVPIDLVTMSEWSEAEAVAYFESGGETVPGAAGTYTRGDAPTGSTPWLRCLGKKPAATHRVVVFNWTGNRGGQGSAHNLMRPNWSAAMEASEVYEVLLPGRGMRQKEALHTSTRELVAALAAALGPALRGGKPFAFVGLSHGALLAFETALAISAAAPGEGPALLCAVSAEGPSWPGRKGGPAMLADKGGTDFILRDAGLTKMYVPVIQADLALEETYAPSGGRLGVPVLAVVGEAAGRDKQRTCVPREAAALWLEATSAAGGSRVCSLPEVDWYVFQEPAGAAAVQREVAAFMRSV</sequence>
<dbReference type="RefSeq" id="XP_005772614.1">
    <property type="nucleotide sequence ID" value="XM_005772557.1"/>
</dbReference>
<dbReference type="GeneID" id="17265729"/>
<dbReference type="STRING" id="2903.R1E043"/>
<proteinExistence type="inferred from homology"/>
<reference evidence="3" key="2">
    <citation type="submission" date="2024-10" db="UniProtKB">
        <authorList>
            <consortium name="EnsemblProtists"/>
        </authorList>
    </citation>
    <scope>IDENTIFICATION</scope>
</reference>
<evidence type="ECO:0000256" key="1">
    <source>
        <dbReference type="ARBA" id="ARBA00007169"/>
    </source>
</evidence>
<dbReference type="KEGG" id="ehx:EMIHUDRAFT_117735"/>
<keyword evidence="4" id="KW-1185">Reference proteome</keyword>
<dbReference type="Proteomes" id="UP000013827">
    <property type="component" value="Unassembled WGS sequence"/>
</dbReference>
<dbReference type="AlphaFoldDB" id="A0A0D3J9K0"/>
<accession>A0A0D3J9K0</accession>
<dbReference type="EnsemblProtists" id="EOD35653">
    <property type="protein sequence ID" value="EOD35653"/>
    <property type="gene ID" value="EMIHUDRAFT_110736"/>
</dbReference>
<dbReference type="KEGG" id="ehx:EMIHUDRAFT_110736"/>
<dbReference type="PANTHER" id="PTHR11487:SF0">
    <property type="entry name" value="S-ACYL FATTY ACID SYNTHASE THIOESTERASE, MEDIUM CHAIN"/>
    <property type="match status" value="1"/>
</dbReference>
<comment type="similarity">
    <text evidence="1">Belongs to the thioesterase family.</text>
</comment>
<dbReference type="InterPro" id="IPR012223">
    <property type="entry name" value="TEII"/>
</dbReference>
<dbReference type="RefSeq" id="XP_005788082.1">
    <property type="nucleotide sequence ID" value="XM_005788025.1"/>
</dbReference>
<evidence type="ECO:0000313" key="3">
    <source>
        <dbReference type="EnsemblProtists" id="EOD20185"/>
    </source>
</evidence>
<dbReference type="GeneID" id="17280924"/>
<protein>
    <recommendedName>
        <fullName evidence="2">Thioesterase domain-containing protein</fullName>
    </recommendedName>
</protein>
<dbReference type="HOGENOM" id="CLU_884060_0_0_1"/>
<dbReference type="Gene3D" id="3.40.50.1820">
    <property type="entry name" value="alpha/beta hydrolase"/>
    <property type="match status" value="1"/>
</dbReference>
<organism evidence="3 4">
    <name type="scientific">Emiliania huxleyi (strain CCMP1516)</name>
    <dbReference type="NCBI Taxonomy" id="280463"/>
    <lineage>
        <taxon>Eukaryota</taxon>
        <taxon>Haptista</taxon>
        <taxon>Haptophyta</taxon>
        <taxon>Prymnesiophyceae</taxon>
        <taxon>Isochrysidales</taxon>
        <taxon>Noelaerhabdaceae</taxon>
        <taxon>Emiliania</taxon>
    </lineage>
</organism>
<dbReference type="PANTHER" id="PTHR11487">
    <property type="entry name" value="THIOESTERASE"/>
    <property type="match status" value="1"/>
</dbReference>
<dbReference type="Pfam" id="PF00975">
    <property type="entry name" value="Thioesterase"/>
    <property type="match status" value="1"/>
</dbReference>
<dbReference type="InterPro" id="IPR001031">
    <property type="entry name" value="Thioesterase"/>
</dbReference>
<dbReference type="InterPro" id="IPR029058">
    <property type="entry name" value="AB_hydrolase_fold"/>
</dbReference>
<evidence type="ECO:0000313" key="4">
    <source>
        <dbReference type="Proteomes" id="UP000013827"/>
    </source>
</evidence>
<name>A0A0D3J9K0_EMIH1</name>
<reference evidence="4" key="1">
    <citation type="journal article" date="2013" name="Nature">
        <title>Pan genome of the phytoplankton Emiliania underpins its global distribution.</title>
        <authorList>
            <person name="Read B.A."/>
            <person name="Kegel J."/>
            <person name="Klute M.J."/>
            <person name="Kuo A."/>
            <person name="Lefebvre S.C."/>
            <person name="Maumus F."/>
            <person name="Mayer C."/>
            <person name="Miller J."/>
            <person name="Monier A."/>
            <person name="Salamov A."/>
            <person name="Young J."/>
            <person name="Aguilar M."/>
            <person name="Claverie J.M."/>
            <person name="Frickenhaus S."/>
            <person name="Gonzalez K."/>
            <person name="Herman E.K."/>
            <person name="Lin Y.C."/>
            <person name="Napier J."/>
            <person name="Ogata H."/>
            <person name="Sarno A.F."/>
            <person name="Shmutz J."/>
            <person name="Schroeder D."/>
            <person name="de Vargas C."/>
            <person name="Verret F."/>
            <person name="von Dassow P."/>
            <person name="Valentin K."/>
            <person name="Van de Peer Y."/>
            <person name="Wheeler G."/>
            <person name="Dacks J.B."/>
            <person name="Delwiche C.F."/>
            <person name="Dyhrman S.T."/>
            <person name="Glockner G."/>
            <person name="John U."/>
            <person name="Richards T."/>
            <person name="Worden A.Z."/>
            <person name="Zhang X."/>
            <person name="Grigoriev I.V."/>
            <person name="Allen A.E."/>
            <person name="Bidle K."/>
            <person name="Borodovsky M."/>
            <person name="Bowler C."/>
            <person name="Brownlee C."/>
            <person name="Cock J.M."/>
            <person name="Elias M."/>
            <person name="Gladyshev V.N."/>
            <person name="Groth M."/>
            <person name="Guda C."/>
            <person name="Hadaegh A."/>
            <person name="Iglesias-Rodriguez M.D."/>
            <person name="Jenkins J."/>
            <person name="Jones B.M."/>
            <person name="Lawson T."/>
            <person name="Leese F."/>
            <person name="Lindquist E."/>
            <person name="Lobanov A."/>
            <person name="Lomsadze A."/>
            <person name="Malik S.B."/>
            <person name="Marsh M.E."/>
            <person name="Mackinder L."/>
            <person name="Mock T."/>
            <person name="Mueller-Roeber B."/>
            <person name="Pagarete A."/>
            <person name="Parker M."/>
            <person name="Probert I."/>
            <person name="Quesneville H."/>
            <person name="Raines C."/>
            <person name="Rensing S.A."/>
            <person name="Riano-Pachon D.M."/>
            <person name="Richier S."/>
            <person name="Rokitta S."/>
            <person name="Shiraiwa Y."/>
            <person name="Soanes D.M."/>
            <person name="van der Giezen M."/>
            <person name="Wahlund T.M."/>
            <person name="Williams B."/>
            <person name="Wilson W."/>
            <person name="Wolfe G."/>
            <person name="Wurch L.L."/>
        </authorList>
    </citation>
    <scope>NUCLEOTIDE SEQUENCE</scope>
</reference>
<dbReference type="GO" id="GO:0008610">
    <property type="term" value="P:lipid biosynthetic process"/>
    <property type="evidence" value="ECO:0007669"/>
    <property type="project" value="TreeGrafter"/>
</dbReference>